<dbReference type="InterPro" id="IPR002305">
    <property type="entry name" value="aa-tRNA-synth_Ic"/>
</dbReference>
<feature type="binding site" evidence="8">
    <location>
        <position position="186"/>
    </location>
    <ligand>
        <name>L-tyrosine</name>
        <dbReference type="ChEBI" id="CHEBI:58315"/>
    </ligand>
</feature>
<dbReference type="PRINTS" id="PR01040">
    <property type="entry name" value="TRNASYNTHTYR"/>
</dbReference>
<dbReference type="InterPro" id="IPR036986">
    <property type="entry name" value="S4_RNA-bd_sf"/>
</dbReference>
<sequence length="439" mass="50269">MKFQYEKEYDSVFDELKDRGYFEAATDEEELAEKLKNEKLTFYCGFDATADSLTVGHLIQIMVMMRMQNYGHRPIALLGGGTTMIGDPSGRSDMRMVMTKERIDHNANCFYKQFQRFLEFENDGEDSGDKAIMVNNGDWLLNLPFVDFLRDVGSNFLVNEMLKKDAYKNRMEKGLTFFEFSYMLLQSYDFLELFRRHNCTLEIGGSDQWSNIIGGYDLIRKKEDEKVYGMTFKLLTTADGVKMGKSQKGAVWLDEKKTSAYELFQYMRNVDDRDVEKFLLMLTFLPTDECRRLGNGKDAKEINHAKEVLAYEITKLIHGEDKAKEALEASKALFSGAGDESAMPTTEIEKEELPMGILTLLTKLGLTKSNSQARDSVKGGGVSVNDEKITDPRFEINEELFKDGKIIVKKVKNLPQGYNKIIFKIAGENIIFHQFFLST</sequence>
<dbReference type="InterPro" id="IPR024107">
    <property type="entry name" value="Tyr-tRNA-ligase_bac_1"/>
</dbReference>
<dbReference type="RefSeq" id="WP_004814987.1">
    <property type="nucleotide sequence ID" value="NZ_ABXA01000041.1"/>
</dbReference>
<accession>B6WAF9</accession>
<dbReference type="EMBL" id="ABXA01000041">
    <property type="protein sequence ID" value="EEB35599.1"/>
    <property type="molecule type" value="Genomic_DNA"/>
</dbReference>
<evidence type="ECO:0000256" key="8">
    <source>
        <dbReference type="HAMAP-Rule" id="MF_02006"/>
    </source>
</evidence>
<dbReference type="Pfam" id="PF00579">
    <property type="entry name" value="tRNA-synt_1b"/>
    <property type="match status" value="1"/>
</dbReference>
<dbReference type="AlphaFoldDB" id="B6WAF9"/>
<reference evidence="11 12" key="2">
    <citation type="submission" date="2008-10" db="EMBL/GenBank/DDBJ databases">
        <title>Draft genome sequence of Anaerococcus hydrogenalis (DSM 7454).</title>
        <authorList>
            <person name="Sudarsanam P."/>
            <person name="Ley R."/>
            <person name="Guruge J."/>
            <person name="Turnbaugh P.J."/>
            <person name="Mahowald M."/>
            <person name="Liep D."/>
            <person name="Gordon J."/>
        </authorList>
    </citation>
    <scope>NUCLEOTIDE SEQUENCE [LARGE SCALE GENOMIC DNA]</scope>
    <source>
        <strain evidence="11 12">DSM 7454</strain>
    </source>
</reference>
<dbReference type="HAMAP" id="MF_02006">
    <property type="entry name" value="Tyr_tRNA_synth_type1"/>
    <property type="match status" value="1"/>
</dbReference>
<feature type="binding site" evidence="8">
    <location>
        <position position="245"/>
    </location>
    <ligand>
        <name>ATP</name>
        <dbReference type="ChEBI" id="CHEBI:30616"/>
    </ligand>
</feature>
<dbReference type="Pfam" id="PF22421">
    <property type="entry name" value="SYY_C-terminal"/>
    <property type="match status" value="1"/>
</dbReference>
<dbReference type="InterPro" id="IPR002307">
    <property type="entry name" value="Tyr-tRNA-ligase"/>
</dbReference>
<dbReference type="EC" id="6.1.1.1" evidence="8"/>
<dbReference type="InterPro" id="IPR002942">
    <property type="entry name" value="S4_RNA-bd"/>
</dbReference>
<evidence type="ECO:0000256" key="5">
    <source>
        <dbReference type="ARBA" id="ARBA00022917"/>
    </source>
</evidence>
<keyword evidence="3 8" id="KW-0067">ATP-binding</keyword>
<dbReference type="STRING" id="561177.ANHYDRO_01587"/>
<dbReference type="PANTHER" id="PTHR11766">
    <property type="entry name" value="TYROSYL-TRNA SYNTHETASE"/>
    <property type="match status" value="1"/>
</dbReference>
<evidence type="ECO:0000256" key="7">
    <source>
        <dbReference type="ARBA" id="ARBA00048248"/>
    </source>
</evidence>
<keyword evidence="1 8" id="KW-0436">Ligase</keyword>
<feature type="short sequence motif" description="'KMSKS' region" evidence="8">
    <location>
        <begin position="242"/>
        <end position="246"/>
    </location>
</feature>
<evidence type="ECO:0000256" key="2">
    <source>
        <dbReference type="ARBA" id="ARBA00022741"/>
    </source>
</evidence>
<evidence type="ECO:0000313" key="11">
    <source>
        <dbReference type="EMBL" id="EEB35599.1"/>
    </source>
</evidence>
<evidence type="ECO:0000256" key="9">
    <source>
        <dbReference type="PROSITE-ProRule" id="PRU00182"/>
    </source>
</evidence>
<evidence type="ECO:0000256" key="4">
    <source>
        <dbReference type="ARBA" id="ARBA00022884"/>
    </source>
</evidence>
<dbReference type="InterPro" id="IPR014729">
    <property type="entry name" value="Rossmann-like_a/b/a_fold"/>
</dbReference>
<dbReference type="GO" id="GO:0005524">
    <property type="term" value="F:ATP binding"/>
    <property type="evidence" value="ECO:0007669"/>
    <property type="project" value="UniProtKB-UniRule"/>
</dbReference>
<dbReference type="Gene3D" id="3.40.50.620">
    <property type="entry name" value="HUPs"/>
    <property type="match status" value="1"/>
</dbReference>
<keyword evidence="4 9" id="KW-0694">RNA-binding</keyword>
<comment type="subunit">
    <text evidence="8">Homodimer.</text>
</comment>
<dbReference type="Gene3D" id="3.10.290.10">
    <property type="entry name" value="RNA-binding S4 domain"/>
    <property type="match status" value="1"/>
</dbReference>
<dbReference type="PANTHER" id="PTHR11766:SF0">
    <property type="entry name" value="TYROSINE--TRNA LIGASE, MITOCHONDRIAL"/>
    <property type="match status" value="1"/>
</dbReference>
<name>B6WAF9_9FIRM</name>
<dbReference type="SMART" id="SM00363">
    <property type="entry name" value="S4"/>
    <property type="match status" value="1"/>
</dbReference>
<dbReference type="GO" id="GO:0003723">
    <property type="term" value="F:RNA binding"/>
    <property type="evidence" value="ECO:0007669"/>
    <property type="project" value="UniProtKB-KW"/>
</dbReference>
<evidence type="ECO:0000256" key="6">
    <source>
        <dbReference type="ARBA" id="ARBA00023146"/>
    </source>
</evidence>
<feature type="domain" description="RNA-binding S4" evidence="10">
    <location>
        <begin position="355"/>
        <end position="422"/>
    </location>
</feature>
<comment type="similarity">
    <text evidence="8">Belongs to the class-I aminoacyl-tRNA synthetase family. TyrS type 1 subfamily.</text>
</comment>
<keyword evidence="8" id="KW-0963">Cytoplasm</keyword>
<dbReference type="Gene3D" id="1.10.240.10">
    <property type="entry name" value="Tyrosyl-Transfer RNA Synthetase"/>
    <property type="match status" value="1"/>
</dbReference>
<dbReference type="GO" id="GO:0004831">
    <property type="term" value="F:tyrosine-tRNA ligase activity"/>
    <property type="evidence" value="ECO:0007669"/>
    <property type="project" value="UniProtKB-UniRule"/>
</dbReference>
<reference evidence="11 12" key="1">
    <citation type="submission" date="2008-09" db="EMBL/GenBank/DDBJ databases">
        <authorList>
            <person name="Fulton L."/>
            <person name="Clifton S."/>
            <person name="Fulton B."/>
            <person name="Xu J."/>
            <person name="Minx P."/>
            <person name="Pepin K.H."/>
            <person name="Johnson M."/>
            <person name="Thiruvilangam P."/>
            <person name="Bhonagiri V."/>
            <person name="Nash W.E."/>
            <person name="Mardis E.R."/>
            <person name="Wilson R.K."/>
        </authorList>
    </citation>
    <scope>NUCLEOTIDE SEQUENCE [LARGE SCALE GENOMIC DNA]</scope>
    <source>
        <strain evidence="11 12">DSM 7454</strain>
    </source>
</reference>
<dbReference type="GO" id="GO:0005829">
    <property type="term" value="C:cytosol"/>
    <property type="evidence" value="ECO:0007669"/>
    <property type="project" value="TreeGrafter"/>
</dbReference>
<dbReference type="FunFam" id="1.10.240.10:FF:000001">
    <property type="entry name" value="Tyrosine--tRNA ligase"/>
    <property type="match status" value="1"/>
</dbReference>
<evidence type="ECO:0000256" key="1">
    <source>
        <dbReference type="ARBA" id="ARBA00022598"/>
    </source>
</evidence>
<dbReference type="InterPro" id="IPR024088">
    <property type="entry name" value="Tyr-tRNA-ligase_bac-type"/>
</dbReference>
<dbReference type="Proteomes" id="UP000005451">
    <property type="component" value="Unassembled WGS sequence"/>
</dbReference>
<comment type="subcellular location">
    <subcellularLocation>
        <location evidence="8">Cytoplasm</location>
    </subcellularLocation>
</comment>
<evidence type="ECO:0000313" key="12">
    <source>
        <dbReference type="Proteomes" id="UP000005451"/>
    </source>
</evidence>
<dbReference type="InterPro" id="IPR054608">
    <property type="entry name" value="SYY-like_C"/>
</dbReference>
<feature type="short sequence motif" description="'HIGH' region" evidence="8">
    <location>
        <begin position="48"/>
        <end position="57"/>
    </location>
</feature>
<keyword evidence="5 8" id="KW-0648">Protein biosynthesis</keyword>
<dbReference type="CDD" id="cd00805">
    <property type="entry name" value="TyrRS_core"/>
    <property type="match status" value="1"/>
</dbReference>
<comment type="catalytic activity">
    <reaction evidence="7 8">
        <text>tRNA(Tyr) + L-tyrosine + ATP = L-tyrosyl-tRNA(Tyr) + AMP + diphosphate + H(+)</text>
        <dbReference type="Rhea" id="RHEA:10220"/>
        <dbReference type="Rhea" id="RHEA-COMP:9706"/>
        <dbReference type="Rhea" id="RHEA-COMP:9707"/>
        <dbReference type="ChEBI" id="CHEBI:15378"/>
        <dbReference type="ChEBI" id="CHEBI:30616"/>
        <dbReference type="ChEBI" id="CHEBI:33019"/>
        <dbReference type="ChEBI" id="CHEBI:58315"/>
        <dbReference type="ChEBI" id="CHEBI:78442"/>
        <dbReference type="ChEBI" id="CHEBI:78536"/>
        <dbReference type="ChEBI" id="CHEBI:456215"/>
        <dbReference type="EC" id="6.1.1.1"/>
    </reaction>
</comment>
<feature type="binding site" evidence="8">
    <location>
        <position position="43"/>
    </location>
    <ligand>
        <name>L-tyrosine</name>
        <dbReference type="ChEBI" id="CHEBI:58315"/>
    </ligand>
</feature>
<dbReference type="CDD" id="cd00165">
    <property type="entry name" value="S4"/>
    <property type="match status" value="1"/>
</dbReference>
<dbReference type="NCBIfam" id="TIGR00234">
    <property type="entry name" value="tyrS"/>
    <property type="match status" value="1"/>
</dbReference>
<gene>
    <name evidence="8 11" type="primary">tyrS</name>
    <name evidence="11" type="ORF">ANHYDRO_01587</name>
</gene>
<feature type="binding site" evidence="8">
    <location>
        <position position="182"/>
    </location>
    <ligand>
        <name>L-tyrosine</name>
        <dbReference type="ChEBI" id="CHEBI:58315"/>
    </ligand>
</feature>
<dbReference type="SUPFAM" id="SSF52374">
    <property type="entry name" value="Nucleotidylyl transferase"/>
    <property type="match status" value="1"/>
</dbReference>
<evidence type="ECO:0000259" key="10">
    <source>
        <dbReference type="SMART" id="SM00363"/>
    </source>
</evidence>
<proteinExistence type="inferred from homology"/>
<keyword evidence="6 8" id="KW-0030">Aminoacyl-tRNA synthetase</keyword>
<dbReference type="GO" id="GO:0006437">
    <property type="term" value="P:tyrosyl-tRNA aminoacylation"/>
    <property type="evidence" value="ECO:0007669"/>
    <property type="project" value="UniProtKB-UniRule"/>
</dbReference>
<keyword evidence="2 8" id="KW-0547">Nucleotide-binding</keyword>
<dbReference type="eggNOG" id="COG0162">
    <property type="taxonomic scope" value="Bacteria"/>
</dbReference>
<protein>
    <recommendedName>
        <fullName evidence="8">Tyrosine--tRNA ligase</fullName>
        <ecNumber evidence="8">6.1.1.1</ecNumber>
    </recommendedName>
    <alternativeName>
        <fullName evidence="8">Tyrosyl-tRNA synthetase</fullName>
        <shortName evidence="8">TyrRS</shortName>
    </alternativeName>
</protein>
<comment type="caution">
    <text evidence="11">The sequence shown here is derived from an EMBL/GenBank/DDBJ whole genome shotgun (WGS) entry which is preliminary data.</text>
</comment>
<organism evidence="11 12">
    <name type="scientific">Anaerococcus hydrogenalis DSM 7454</name>
    <dbReference type="NCBI Taxonomy" id="561177"/>
    <lineage>
        <taxon>Bacteria</taxon>
        <taxon>Bacillati</taxon>
        <taxon>Bacillota</taxon>
        <taxon>Tissierellia</taxon>
        <taxon>Tissierellales</taxon>
        <taxon>Peptoniphilaceae</taxon>
        <taxon>Anaerococcus</taxon>
    </lineage>
</organism>
<dbReference type="PROSITE" id="PS50889">
    <property type="entry name" value="S4"/>
    <property type="match status" value="1"/>
</dbReference>
<dbReference type="SUPFAM" id="SSF55174">
    <property type="entry name" value="Alpha-L RNA-binding motif"/>
    <property type="match status" value="1"/>
</dbReference>
<comment type="function">
    <text evidence="8">Catalyzes the attachment of tyrosine to tRNA(Tyr) in a two-step reaction: tyrosine is first activated by ATP to form Tyr-AMP and then transferred to the acceptor end of tRNA(Tyr).</text>
</comment>
<evidence type="ECO:0000256" key="3">
    <source>
        <dbReference type="ARBA" id="ARBA00022840"/>
    </source>
</evidence>